<evidence type="ECO:0000313" key="2">
    <source>
        <dbReference type="EMBL" id="GES94515.1"/>
    </source>
</evidence>
<sequence length="68" mass="8082">MSWWFTIKDKYDYLPMLAIMVFSITPHSAGCESVFSTLEDEVHEMINESTFLQFEEENETDNRRNTLI</sequence>
<evidence type="ECO:0000259" key="1">
    <source>
        <dbReference type="Pfam" id="PF05699"/>
    </source>
</evidence>
<reference evidence="2" key="1">
    <citation type="submission" date="2019-10" db="EMBL/GenBank/DDBJ databases">
        <title>Conservation and host-specific expression of non-tandemly repeated heterogenous ribosome RNA gene in arbuscular mycorrhizal fungi.</title>
        <authorList>
            <person name="Maeda T."/>
            <person name="Kobayashi Y."/>
            <person name="Nakagawa T."/>
            <person name="Ezawa T."/>
            <person name="Yamaguchi K."/>
            <person name="Bino T."/>
            <person name="Nishimoto Y."/>
            <person name="Shigenobu S."/>
            <person name="Kawaguchi M."/>
        </authorList>
    </citation>
    <scope>NUCLEOTIDE SEQUENCE</scope>
    <source>
        <strain evidence="2">HR1</strain>
    </source>
</reference>
<accession>A0A8H3LYW5</accession>
<proteinExistence type="predicted"/>
<dbReference type="InterPro" id="IPR008906">
    <property type="entry name" value="HATC_C_dom"/>
</dbReference>
<name>A0A8H3LYW5_9GLOM</name>
<comment type="caution">
    <text evidence="2">The sequence shown here is derived from an EMBL/GenBank/DDBJ whole genome shotgun (WGS) entry which is preliminary data.</text>
</comment>
<dbReference type="InterPro" id="IPR012337">
    <property type="entry name" value="RNaseH-like_sf"/>
</dbReference>
<feature type="domain" description="HAT C-terminal dimerisation" evidence="1">
    <location>
        <begin position="1"/>
        <end position="49"/>
    </location>
</feature>
<dbReference type="SUPFAM" id="SSF53098">
    <property type="entry name" value="Ribonuclease H-like"/>
    <property type="match status" value="1"/>
</dbReference>
<dbReference type="Pfam" id="PF05699">
    <property type="entry name" value="Dimer_Tnp_hAT"/>
    <property type="match status" value="1"/>
</dbReference>
<dbReference type="GO" id="GO:0046983">
    <property type="term" value="F:protein dimerization activity"/>
    <property type="evidence" value="ECO:0007669"/>
    <property type="project" value="InterPro"/>
</dbReference>
<dbReference type="OrthoDB" id="2447089at2759"/>
<protein>
    <recommendedName>
        <fullName evidence="1">HAT C-terminal dimerisation domain-containing protein</fullName>
    </recommendedName>
</protein>
<organism evidence="2 3">
    <name type="scientific">Rhizophagus clarus</name>
    <dbReference type="NCBI Taxonomy" id="94130"/>
    <lineage>
        <taxon>Eukaryota</taxon>
        <taxon>Fungi</taxon>
        <taxon>Fungi incertae sedis</taxon>
        <taxon>Mucoromycota</taxon>
        <taxon>Glomeromycotina</taxon>
        <taxon>Glomeromycetes</taxon>
        <taxon>Glomerales</taxon>
        <taxon>Glomeraceae</taxon>
        <taxon>Rhizophagus</taxon>
    </lineage>
</organism>
<evidence type="ECO:0000313" key="3">
    <source>
        <dbReference type="Proteomes" id="UP000615446"/>
    </source>
</evidence>
<gene>
    <name evidence="2" type="ORF">RCL2_002124800</name>
</gene>
<dbReference type="AlphaFoldDB" id="A0A8H3LYW5"/>
<dbReference type="EMBL" id="BLAL01000236">
    <property type="protein sequence ID" value="GES94515.1"/>
    <property type="molecule type" value="Genomic_DNA"/>
</dbReference>
<dbReference type="Proteomes" id="UP000615446">
    <property type="component" value="Unassembled WGS sequence"/>
</dbReference>